<reference evidence="2 3" key="1">
    <citation type="submission" date="2020-07" db="EMBL/GenBank/DDBJ databases">
        <title>Sequencing the genomes of 1000 actinobacteria strains.</title>
        <authorList>
            <person name="Klenk H.-P."/>
        </authorList>
    </citation>
    <scope>NUCLEOTIDE SEQUENCE [LARGE SCALE GENOMIC DNA]</scope>
    <source>
        <strain evidence="2 3">DSM 23819</strain>
    </source>
</reference>
<dbReference type="RefSeq" id="WP_179502809.1">
    <property type="nucleotide sequence ID" value="NZ_JACCAA010000001.1"/>
</dbReference>
<dbReference type="PANTHER" id="PTHR22602:SF0">
    <property type="entry name" value="TRANSFERASE CAF17, MITOCHONDRIAL-RELATED"/>
    <property type="match status" value="1"/>
</dbReference>
<accession>A0A7Y9S4C3</accession>
<sequence length="318" mass="34454">MSSPLLDLPGAVAGDGIDAPVAAHYGSFNTEQRALEAGEGFVDLSHREVITLTGPDRITWLHSLTTQHESELGSGRPTMALILTPQGHVEHAFYGVDDAARETFTAHVEPGTAAALIDFLLKMRFMMRVEITDVTEDLAVTWRPAARQDVAFDGYEFIPRDKLTDYAAAAGPAAGMWAFEALRIARGEARHGIDTDHRTIPNEAGWINTAVHLDKGCYRGQETVARVHTLGRPPRRLTLLHLDGSENRLPAAGAELRDGEKVVGFVGSSARHHELGPIAIGMVKRNVSLDATLDADSMPAGQEMIVDPDAGLHVRPLR</sequence>
<dbReference type="Proteomes" id="UP000540656">
    <property type="component" value="Unassembled WGS sequence"/>
</dbReference>
<evidence type="ECO:0000313" key="2">
    <source>
        <dbReference type="EMBL" id="NYG59793.1"/>
    </source>
</evidence>
<evidence type="ECO:0000256" key="1">
    <source>
        <dbReference type="ARBA" id="ARBA00022946"/>
    </source>
</evidence>
<proteinExistence type="predicted"/>
<dbReference type="AlphaFoldDB" id="A0A7Y9S4C3"/>
<dbReference type="InterPro" id="IPR045179">
    <property type="entry name" value="YgfZ/GcvT"/>
</dbReference>
<dbReference type="InterPro" id="IPR017703">
    <property type="entry name" value="YgfZ/GCV_T_CS"/>
</dbReference>
<evidence type="ECO:0008006" key="4">
    <source>
        <dbReference type="Google" id="ProtNLM"/>
    </source>
</evidence>
<dbReference type="PIRSF" id="PIRSF006487">
    <property type="entry name" value="GcvT"/>
    <property type="match status" value="1"/>
</dbReference>
<dbReference type="EMBL" id="JACCAA010000001">
    <property type="protein sequence ID" value="NYG59793.1"/>
    <property type="molecule type" value="Genomic_DNA"/>
</dbReference>
<dbReference type="SUPFAM" id="SSF103025">
    <property type="entry name" value="Folate-binding domain"/>
    <property type="match status" value="1"/>
</dbReference>
<keyword evidence="3" id="KW-1185">Reference proteome</keyword>
<organism evidence="2 3">
    <name type="scientific">Nocardioides daedukensis</name>
    <dbReference type="NCBI Taxonomy" id="634462"/>
    <lineage>
        <taxon>Bacteria</taxon>
        <taxon>Bacillati</taxon>
        <taxon>Actinomycetota</taxon>
        <taxon>Actinomycetes</taxon>
        <taxon>Propionibacteriales</taxon>
        <taxon>Nocardioidaceae</taxon>
        <taxon>Nocardioides</taxon>
    </lineage>
</organism>
<dbReference type="NCBIfam" id="TIGR03317">
    <property type="entry name" value="ygfZ_signature"/>
    <property type="match status" value="1"/>
</dbReference>
<name>A0A7Y9S4C3_9ACTN</name>
<dbReference type="GO" id="GO:0016226">
    <property type="term" value="P:iron-sulfur cluster assembly"/>
    <property type="evidence" value="ECO:0007669"/>
    <property type="project" value="TreeGrafter"/>
</dbReference>
<dbReference type="InterPro" id="IPR027266">
    <property type="entry name" value="TrmE/GcvT-like"/>
</dbReference>
<protein>
    <recommendedName>
        <fullName evidence="4">Folate-binding protein</fullName>
    </recommendedName>
</protein>
<keyword evidence="1" id="KW-0809">Transit peptide</keyword>
<gene>
    <name evidence="2" type="ORF">BJ980_002716</name>
</gene>
<comment type="caution">
    <text evidence="2">The sequence shown here is derived from an EMBL/GenBank/DDBJ whole genome shotgun (WGS) entry which is preliminary data.</text>
</comment>
<evidence type="ECO:0000313" key="3">
    <source>
        <dbReference type="Proteomes" id="UP000540656"/>
    </source>
</evidence>
<dbReference type="Gene3D" id="3.30.1360.120">
    <property type="entry name" value="Probable tRNA modification gtpase trme, domain 1"/>
    <property type="match status" value="2"/>
</dbReference>
<dbReference type="PANTHER" id="PTHR22602">
    <property type="entry name" value="TRANSFERASE CAF17, MITOCHONDRIAL-RELATED"/>
    <property type="match status" value="1"/>
</dbReference>